<dbReference type="OrthoDB" id="2017974at2759"/>
<dbReference type="Proteomes" id="UP000224634">
    <property type="component" value="Unassembled WGS sequence"/>
</dbReference>
<feature type="compositionally biased region" description="Pro residues" evidence="1">
    <location>
        <begin position="191"/>
        <end position="200"/>
    </location>
</feature>
<evidence type="ECO:0000313" key="2">
    <source>
        <dbReference type="EMBL" id="PGG94968.1"/>
    </source>
</evidence>
<comment type="caution">
    <text evidence="2">The sequence shown here is derived from an EMBL/GenBank/DDBJ whole genome shotgun (WGS) entry which is preliminary data.</text>
</comment>
<evidence type="ECO:0000256" key="1">
    <source>
        <dbReference type="SAM" id="MobiDB-lite"/>
    </source>
</evidence>
<dbReference type="AlphaFoldDB" id="A0A2B7WEE8"/>
<dbReference type="EMBL" id="PDNA01000580">
    <property type="protein sequence ID" value="PGG94968.1"/>
    <property type="molecule type" value="Genomic_DNA"/>
</dbReference>
<feature type="region of interest" description="Disordered" evidence="1">
    <location>
        <begin position="82"/>
        <end position="143"/>
    </location>
</feature>
<evidence type="ECO:0000313" key="3">
    <source>
        <dbReference type="Proteomes" id="UP000224634"/>
    </source>
</evidence>
<gene>
    <name evidence="2" type="ORF">AJ80_10070</name>
</gene>
<reference evidence="2 3" key="1">
    <citation type="submission" date="2017-10" db="EMBL/GenBank/DDBJ databases">
        <title>Comparative genomics in systemic dimorphic fungi from Ajellomycetaceae.</title>
        <authorList>
            <person name="Munoz J.F."/>
            <person name="Mcewen J.G."/>
            <person name="Clay O.K."/>
            <person name="Cuomo C.A."/>
        </authorList>
    </citation>
    <scope>NUCLEOTIDE SEQUENCE [LARGE SCALE GENOMIC DNA]</scope>
    <source>
        <strain evidence="2 3">UAMH7299</strain>
    </source>
</reference>
<name>A0A2B7WEE8_POLH7</name>
<feature type="region of interest" description="Disordered" evidence="1">
    <location>
        <begin position="167"/>
        <end position="232"/>
    </location>
</feature>
<organism evidence="2 3">
    <name type="scientific">Polytolypa hystricis (strain UAMH7299)</name>
    <dbReference type="NCBI Taxonomy" id="1447883"/>
    <lineage>
        <taxon>Eukaryota</taxon>
        <taxon>Fungi</taxon>
        <taxon>Dikarya</taxon>
        <taxon>Ascomycota</taxon>
        <taxon>Pezizomycotina</taxon>
        <taxon>Eurotiomycetes</taxon>
        <taxon>Eurotiomycetidae</taxon>
        <taxon>Onygenales</taxon>
        <taxon>Onygenales incertae sedis</taxon>
        <taxon>Polytolypa</taxon>
    </lineage>
</organism>
<feature type="region of interest" description="Disordered" evidence="1">
    <location>
        <begin position="1"/>
        <end position="20"/>
    </location>
</feature>
<sequence>MDLSLNNDPTDAVDPDNEVPRWTAVLPERSGLNQPAACQNNYTKSTISAGSISSSDGGSLLLSAQESAIGVQGICELPTKPLYKKSRQHSKNEGLPGSNSETKSPLLSPPDVQAATTTSISLDGWDNPKICQTPAARKGSRKRYHAASDRVLANPMKRILGFNSPIAVTKLDDPRKRGASRPRQARTSPSNPGPSNPHPPAETNTEDEPLSISPMISQPETRPITEEQLINE</sequence>
<feature type="non-terminal residue" evidence="2">
    <location>
        <position position="232"/>
    </location>
</feature>
<accession>A0A2B7WEE8</accession>
<keyword evidence="3" id="KW-1185">Reference proteome</keyword>
<protein>
    <submittedName>
        <fullName evidence="2">Uncharacterized protein</fullName>
    </submittedName>
</protein>
<proteinExistence type="predicted"/>